<organism evidence="1 2">
    <name type="scientific">Parascaris univalens</name>
    <name type="common">Nematode worm</name>
    <dbReference type="NCBI Taxonomy" id="6257"/>
    <lineage>
        <taxon>Eukaryota</taxon>
        <taxon>Metazoa</taxon>
        <taxon>Ecdysozoa</taxon>
        <taxon>Nematoda</taxon>
        <taxon>Chromadorea</taxon>
        <taxon>Rhabditida</taxon>
        <taxon>Spirurina</taxon>
        <taxon>Ascaridomorpha</taxon>
        <taxon>Ascaridoidea</taxon>
        <taxon>Ascarididae</taxon>
        <taxon>Parascaris</taxon>
    </lineage>
</organism>
<sequence length="44" mass="4809">ITVKDTFAQLRSPSHALLEGDEEERCGFKRAQTRGPNGRAHGTA</sequence>
<proteinExistence type="predicted"/>
<dbReference type="AlphaFoldDB" id="A0A915C373"/>
<evidence type="ECO:0000313" key="2">
    <source>
        <dbReference type="WBParaSite" id="PgR081_g016_t09"/>
    </source>
</evidence>
<accession>A0A915C373</accession>
<dbReference type="Proteomes" id="UP000887569">
    <property type="component" value="Unplaced"/>
</dbReference>
<dbReference type="WBParaSite" id="PgR081_g016_t09">
    <property type="protein sequence ID" value="PgR081_g016_t09"/>
    <property type="gene ID" value="PgR081_g016"/>
</dbReference>
<evidence type="ECO:0000313" key="1">
    <source>
        <dbReference type="Proteomes" id="UP000887569"/>
    </source>
</evidence>
<protein>
    <submittedName>
        <fullName evidence="2">Sodium/potassium-transporting ATPase subunit alpha</fullName>
    </submittedName>
</protein>
<keyword evidence="1" id="KW-1185">Reference proteome</keyword>
<name>A0A915C373_PARUN</name>
<reference evidence="2" key="1">
    <citation type="submission" date="2022-11" db="UniProtKB">
        <authorList>
            <consortium name="WormBaseParasite"/>
        </authorList>
    </citation>
    <scope>IDENTIFICATION</scope>
</reference>